<evidence type="ECO:0000313" key="2">
    <source>
        <dbReference type="Proteomes" id="UP001164761"/>
    </source>
</evidence>
<dbReference type="Proteomes" id="UP001164761">
    <property type="component" value="Chromosome"/>
</dbReference>
<accession>A0ABY6ZBG2</accession>
<dbReference type="InterPro" id="IPR008775">
    <property type="entry name" value="Phytyl_CoA_dOase-like"/>
</dbReference>
<gene>
    <name evidence="1" type="ORF">NZD89_15850</name>
</gene>
<protein>
    <submittedName>
        <fullName evidence="1">Phytanoyl-CoA dioxygenase family protein</fullName>
    </submittedName>
</protein>
<dbReference type="SUPFAM" id="SSF51197">
    <property type="entry name" value="Clavaminate synthase-like"/>
    <property type="match status" value="1"/>
</dbReference>
<evidence type="ECO:0000313" key="1">
    <source>
        <dbReference type="EMBL" id="WAH39873.1"/>
    </source>
</evidence>
<dbReference type="Gene3D" id="2.60.120.620">
    <property type="entry name" value="q2cbj1_9rhob like domain"/>
    <property type="match status" value="1"/>
</dbReference>
<dbReference type="PANTHER" id="PTHR20883:SF49">
    <property type="entry name" value="PHYTANOYL-COA DIOXYGENASE"/>
    <property type="match status" value="1"/>
</dbReference>
<organism evidence="1 2">
    <name type="scientific">Alicyclobacillus fastidiosus</name>
    <dbReference type="NCBI Taxonomy" id="392011"/>
    <lineage>
        <taxon>Bacteria</taxon>
        <taxon>Bacillati</taxon>
        <taxon>Bacillota</taxon>
        <taxon>Bacilli</taxon>
        <taxon>Bacillales</taxon>
        <taxon>Alicyclobacillaceae</taxon>
        <taxon>Alicyclobacillus</taxon>
    </lineage>
</organism>
<dbReference type="Pfam" id="PF05721">
    <property type="entry name" value="PhyH"/>
    <property type="match status" value="1"/>
</dbReference>
<proteinExistence type="predicted"/>
<keyword evidence="1" id="KW-0560">Oxidoreductase</keyword>
<sequence length="278" mass="31692">MKMSEDLRLTPTLEEEYMLSETQITEFQKNGHLYLKGVASKQAVDVYRPRIEQAVKERNQQTKALSERDTYGKAFIQISNIWATHANVAHFVLARRFAKLAADLMGVDGVRIYHDQALFKEPSGGHTPWHQDQVYWPLDTRNTITLWMPLVDIPKEVGTMTFASASHTKGFISKLEISDESHKNLKEYIEYHQLPQVNYGEMSAGDATFHYGWTLHSAPGNPTKQVREVMTIIYFADGARVIEPDSNARKNDLKSWLPELAPGDLAKSRLNPLVYTRA</sequence>
<dbReference type="EMBL" id="CP104067">
    <property type="protein sequence ID" value="WAH39873.1"/>
    <property type="molecule type" value="Genomic_DNA"/>
</dbReference>
<name>A0ABY6ZBG2_9BACL</name>
<dbReference type="GO" id="GO:0051213">
    <property type="term" value="F:dioxygenase activity"/>
    <property type="evidence" value="ECO:0007669"/>
    <property type="project" value="UniProtKB-KW"/>
</dbReference>
<keyword evidence="2" id="KW-1185">Reference proteome</keyword>
<dbReference type="PANTHER" id="PTHR20883">
    <property type="entry name" value="PHYTANOYL-COA DIOXYGENASE DOMAIN CONTAINING 1"/>
    <property type="match status" value="1"/>
</dbReference>
<dbReference type="RefSeq" id="WP_268003771.1">
    <property type="nucleotide sequence ID" value="NZ_BSUT01000001.1"/>
</dbReference>
<reference evidence="1" key="1">
    <citation type="submission" date="2022-08" db="EMBL/GenBank/DDBJ databases">
        <title>Alicyclobacillus fastidiosus DSM 17978, complete genome.</title>
        <authorList>
            <person name="Wang Q."/>
            <person name="Cai R."/>
            <person name="Wang Z."/>
        </authorList>
    </citation>
    <scope>NUCLEOTIDE SEQUENCE</scope>
    <source>
        <strain evidence="1">DSM 17978</strain>
    </source>
</reference>
<keyword evidence="1" id="KW-0223">Dioxygenase</keyword>